<dbReference type="Proteomes" id="UP000003240">
    <property type="component" value="Unassembled WGS sequence"/>
</dbReference>
<organism evidence="1 2">
    <name type="scientific">Acetonema longum DSM 6540</name>
    <dbReference type="NCBI Taxonomy" id="1009370"/>
    <lineage>
        <taxon>Bacteria</taxon>
        <taxon>Bacillati</taxon>
        <taxon>Bacillota</taxon>
        <taxon>Negativicutes</taxon>
        <taxon>Acetonemataceae</taxon>
        <taxon>Acetonema</taxon>
    </lineage>
</organism>
<gene>
    <name evidence="1" type="ORF">ALO_13539</name>
</gene>
<evidence type="ECO:0000313" key="1">
    <source>
        <dbReference type="EMBL" id="EGO63393.1"/>
    </source>
</evidence>
<accession>F7NKT9</accession>
<protein>
    <submittedName>
        <fullName evidence="1">Uncharacterized protein</fullName>
    </submittedName>
</protein>
<keyword evidence="2" id="KW-1185">Reference proteome</keyword>
<dbReference type="STRING" id="1009370.ALO_13539"/>
<proteinExistence type="predicted"/>
<reference evidence="1 2" key="1">
    <citation type="journal article" date="2011" name="EMBO J.">
        <title>Structural diversity of bacterial flagellar motors.</title>
        <authorList>
            <person name="Chen S."/>
            <person name="Beeby M."/>
            <person name="Murphy G.E."/>
            <person name="Leadbetter J.R."/>
            <person name="Hendrixson D.R."/>
            <person name="Briegel A."/>
            <person name="Li Z."/>
            <person name="Shi J."/>
            <person name="Tocheva E.I."/>
            <person name="Muller A."/>
            <person name="Dobro M.J."/>
            <person name="Jensen G.J."/>
        </authorList>
    </citation>
    <scope>NUCLEOTIDE SEQUENCE [LARGE SCALE GENOMIC DNA]</scope>
    <source>
        <strain evidence="1 2">DSM 6540</strain>
    </source>
</reference>
<name>F7NKT9_9FIRM</name>
<dbReference type="EMBL" id="AFGF01000119">
    <property type="protein sequence ID" value="EGO63393.1"/>
    <property type="molecule type" value="Genomic_DNA"/>
</dbReference>
<evidence type="ECO:0000313" key="2">
    <source>
        <dbReference type="Proteomes" id="UP000003240"/>
    </source>
</evidence>
<comment type="caution">
    <text evidence="1">The sequence shown here is derived from an EMBL/GenBank/DDBJ whole genome shotgun (WGS) entry which is preliminary data.</text>
</comment>
<sequence>MPAAHSSVLFQQILYKLGSAKQLFWISRLWQRMSSTGIPAGFTFSGSYCLEPMVKLCKPPYNGAGNLTYFPFCFPVNILPLERLYEQE</sequence>
<dbReference type="AlphaFoldDB" id="F7NKT9"/>